<gene>
    <name evidence="3" type="ORF">DDE20_02380</name>
</gene>
<dbReference type="InterPro" id="IPR002372">
    <property type="entry name" value="PQQ_rpt_dom"/>
</dbReference>
<comment type="caution">
    <text evidence="3">The sequence shown here is derived from an EMBL/GenBank/DDBJ whole genome shotgun (WGS) entry which is preliminary data.</text>
</comment>
<reference evidence="3 4" key="1">
    <citation type="submission" date="2018-04" db="EMBL/GenBank/DDBJ databases">
        <title>Pararhodobacter oceanense sp. nov., isolated from marine intertidal sediment.</title>
        <authorList>
            <person name="Wang X.-L."/>
            <person name="Du Z.-J."/>
        </authorList>
    </citation>
    <scope>NUCLEOTIDE SEQUENCE [LARGE SCALE GENOMIC DNA]</scope>
    <source>
        <strain evidence="3 4">AM505</strain>
    </source>
</reference>
<proteinExistence type="predicted"/>
<organism evidence="3 4">
    <name type="scientific">Pararhodobacter oceanensis</name>
    <dbReference type="NCBI Taxonomy" id="2172121"/>
    <lineage>
        <taxon>Bacteria</taxon>
        <taxon>Pseudomonadati</taxon>
        <taxon>Pseudomonadota</taxon>
        <taxon>Alphaproteobacteria</taxon>
        <taxon>Rhodobacterales</taxon>
        <taxon>Paracoccaceae</taxon>
        <taxon>Pararhodobacter</taxon>
    </lineage>
</organism>
<dbReference type="RefSeq" id="WP_116556827.1">
    <property type="nucleotide sequence ID" value="NZ_QDKM01000001.1"/>
</dbReference>
<protein>
    <submittedName>
        <fullName evidence="3">Quinoprotein</fullName>
    </submittedName>
</protein>
<name>A0A2T8HYJ3_9RHOB</name>
<dbReference type="Gene3D" id="2.130.10.10">
    <property type="entry name" value="YVTN repeat-like/Quinoprotein amine dehydrogenase"/>
    <property type="match status" value="1"/>
</dbReference>
<keyword evidence="4" id="KW-1185">Reference proteome</keyword>
<dbReference type="InterPro" id="IPR015943">
    <property type="entry name" value="WD40/YVTN_repeat-like_dom_sf"/>
</dbReference>
<dbReference type="AlphaFoldDB" id="A0A2T8HYJ3"/>
<dbReference type="OrthoDB" id="5290752at2"/>
<evidence type="ECO:0000313" key="3">
    <source>
        <dbReference type="EMBL" id="PVH30412.1"/>
    </source>
</evidence>
<dbReference type="SUPFAM" id="SSF50998">
    <property type="entry name" value="Quinoprotein alcohol dehydrogenase-like"/>
    <property type="match status" value="1"/>
</dbReference>
<dbReference type="EMBL" id="QDKM01000001">
    <property type="protein sequence ID" value="PVH30412.1"/>
    <property type="molecule type" value="Genomic_DNA"/>
</dbReference>
<accession>A0A2T8HYJ3</accession>
<evidence type="ECO:0000313" key="4">
    <source>
        <dbReference type="Proteomes" id="UP000245911"/>
    </source>
</evidence>
<dbReference type="PANTHER" id="PTHR34512:SF30">
    <property type="entry name" value="OUTER MEMBRANE PROTEIN ASSEMBLY FACTOR BAMB"/>
    <property type="match status" value="1"/>
</dbReference>
<dbReference type="SMART" id="SM00564">
    <property type="entry name" value="PQQ"/>
    <property type="match status" value="7"/>
</dbReference>
<evidence type="ECO:0000259" key="2">
    <source>
        <dbReference type="Pfam" id="PF13360"/>
    </source>
</evidence>
<feature type="region of interest" description="Disordered" evidence="1">
    <location>
        <begin position="38"/>
        <end position="84"/>
    </location>
</feature>
<dbReference type="Proteomes" id="UP000245911">
    <property type="component" value="Unassembled WGS sequence"/>
</dbReference>
<evidence type="ECO:0000256" key="1">
    <source>
        <dbReference type="SAM" id="MobiDB-lite"/>
    </source>
</evidence>
<dbReference type="Pfam" id="PF13360">
    <property type="entry name" value="PQQ_2"/>
    <property type="match status" value="2"/>
</dbReference>
<dbReference type="InterPro" id="IPR018391">
    <property type="entry name" value="PQQ_b-propeller_rpt"/>
</dbReference>
<sequence>MRVIRTVALIGLIGLTAACNRDEILEGERVDIRAPWGGGEVEENRSQPISLPSQAANGSWSQRQGTSGARPRHPALSANPQLAWSTPIGASDSRRARLTTDPVAAGGRVFTLDAGTRVQATSEAGQVIWSSDVLPPRGARGSASGGALAVSGSRLYVASAFAFVAALDVETGNELWRVDFDSPLTGAPAVNGESIYVSATDSTLWALDASTGRIQWSLPGTAALATVARGAAPAITNSLVVFPTQSGELTAARRGNGALTWTSVAAGRRIGSALASISAITGDPVVDGSRIYAATQAGRTFALDADSGSTIWTAEEGAVAPVWPVGGSVFLISDQNRLMRLDARDGTTIWAQDLPLYTDDRARRRLAIFPQHGPVLAGGRLWVASGDGALRGFDPVSGAQVFATEIPGGAASGPIVAGGTLYVLGRNGALHAYR</sequence>
<dbReference type="PANTHER" id="PTHR34512">
    <property type="entry name" value="CELL SURFACE PROTEIN"/>
    <property type="match status" value="1"/>
</dbReference>
<feature type="domain" description="Pyrrolo-quinoline quinone repeat" evidence="2">
    <location>
        <begin position="371"/>
        <end position="433"/>
    </location>
</feature>
<feature type="domain" description="Pyrrolo-quinoline quinone repeat" evidence="2">
    <location>
        <begin position="116"/>
        <end position="352"/>
    </location>
</feature>
<dbReference type="InterPro" id="IPR011047">
    <property type="entry name" value="Quinoprotein_ADH-like_sf"/>
</dbReference>
<feature type="compositionally biased region" description="Polar residues" evidence="1">
    <location>
        <begin position="46"/>
        <end position="67"/>
    </location>
</feature>
<dbReference type="PROSITE" id="PS51257">
    <property type="entry name" value="PROKAR_LIPOPROTEIN"/>
    <property type="match status" value="1"/>
</dbReference>